<dbReference type="SUPFAM" id="SSF56645">
    <property type="entry name" value="Acyl-CoA dehydrogenase NM domain-like"/>
    <property type="match status" value="1"/>
</dbReference>
<evidence type="ECO:0000256" key="4">
    <source>
        <dbReference type="ARBA" id="ARBA00022827"/>
    </source>
</evidence>
<dbReference type="Gene3D" id="1.20.140.10">
    <property type="entry name" value="Butyryl-CoA Dehydrogenase, subunit A, domain 3"/>
    <property type="match status" value="1"/>
</dbReference>
<feature type="domain" description="Acyl-CoA dehydrogenase/oxidase C-terminal" evidence="6">
    <location>
        <begin position="200"/>
        <end position="307"/>
    </location>
</feature>
<protein>
    <submittedName>
        <fullName evidence="7">Acyl-CoA dehydrogenase</fullName>
    </submittedName>
</protein>
<keyword evidence="4" id="KW-0274">FAD</keyword>
<dbReference type="PANTHER" id="PTHR43884:SF20">
    <property type="entry name" value="ACYL-COA DEHYDROGENASE FADE28"/>
    <property type="match status" value="1"/>
</dbReference>
<evidence type="ECO:0000313" key="7">
    <source>
        <dbReference type="EMBL" id="PRY38676.1"/>
    </source>
</evidence>
<dbReference type="GO" id="GO:0003995">
    <property type="term" value="F:acyl-CoA dehydrogenase activity"/>
    <property type="evidence" value="ECO:0007669"/>
    <property type="project" value="TreeGrafter"/>
</dbReference>
<dbReference type="RefSeq" id="WP_106189952.1">
    <property type="nucleotide sequence ID" value="NZ_PVTF01000008.1"/>
</dbReference>
<accession>A0A2T0SZ43</accession>
<dbReference type="Proteomes" id="UP000239494">
    <property type="component" value="Unassembled WGS sequence"/>
</dbReference>
<dbReference type="SUPFAM" id="SSF47203">
    <property type="entry name" value="Acyl-CoA dehydrogenase C-terminal domain-like"/>
    <property type="match status" value="1"/>
</dbReference>
<comment type="caution">
    <text evidence="7">The sequence shown here is derived from an EMBL/GenBank/DDBJ whole genome shotgun (WGS) entry which is preliminary data.</text>
</comment>
<evidence type="ECO:0000259" key="6">
    <source>
        <dbReference type="Pfam" id="PF00441"/>
    </source>
</evidence>
<dbReference type="InterPro" id="IPR009100">
    <property type="entry name" value="AcylCoA_DH/oxidase_NM_dom_sf"/>
</dbReference>
<dbReference type="OrthoDB" id="2450120at2"/>
<evidence type="ECO:0000256" key="5">
    <source>
        <dbReference type="ARBA" id="ARBA00023002"/>
    </source>
</evidence>
<keyword evidence="5" id="KW-0560">Oxidoreductase</keyword>
<dbReference type="PANTHER" id="PTHR43884">
    <property type="entry name" value="ACYL-COA DEHYDROGENASE"/>
    <property type="match status" value="1"/>
</dbReference>
<comment type="cofactor">
    <cofactor evidence="1">
        <name>FAD</name>
        <dbReference type="ChEBI" id="CHEBI:57692"/>
    </cofactor>
</comment>
<evidence type="ECO:0000256" key="2">
    <source>
        <dbReference type="ARBA" id="ARBA00009347"/>
    </source>
</evidence>
<evidence type="ECO:0000313" key="8">
    <source>
        <dbReference type="Proteomes" id="UP000239494"/>
    </source>
</evidence>
<comment type="similarity">
    <text evidence="2">Belongs to the acyl-CoA dehydrogenase family.</text>
</comment>
<dbReference type="GO" id="GO:0050660">
    <property type="term" value="F:flavin adenine dinucleotide binding"/>
    <property type="evidence" value="ECO:0007669"/>
    <property type="project" value="InterPro"/>
</dbReference>
<dbReference type="AlphaFoldDB" id="A0A2T0SZ43"/>
<reference evidence="7 8" key="1">
    <citation type="submission" date="2018-03" db="EMBL/GenBank/DDBJ databases">
        <title>Genomic Encyclopedia of Archaeal and Bacterial Type Strains, Phase II (KMG-II): from individual species to whole genera.</title>
        <authorList>
            <person name="Goeker M."/>
        </authorList>
    </citation>
    <scope>NUCLEOTIDE SEQUENCE [LARGE SCALE GENOMIC DNA]</scope>
    <source>
        <strain evidence="7 8">DSM 44720</strain>
    </source>
</reference>
<name>A0A2T0SZ43_9PSEU</name>
<dbReference type="InterPro" id="IPR036250">
    <property type="entry name" value="AcylCo_DH-like_C"/>
</dbReference>
<gene>
    <name evidence="7" type="ORF">CLV43_10876</name>
</gene>
<proteinExistence type="inferred from homology"/>
<dbReference type="InterPro" id="IPR009075">
    <property type="entry name" value="AcylCo_DH/oxidase_C"/>
</dbReference>
<evidence type="ECO:0000256" key="3">
    <source>
        <dbReference type="ARBA" id="ARBA00022630"/>
    </source>
</evidence>
<keyword evidence="8" id="KW-1185">Reference proteome</keyword>
<evidence type="ECO:0000256" key="1">
    <source>
        <dbReference type="ARBA" id="ARBA00001974"/>
    </source>
</evidence>
<dbReference type="Pfam" id="PF00441">
    <property type="entry name" value="Acyl-CoA_dh_1"/>
    <property type="match status" value="1"/>
</dbReference>
<sequence length="353" mass="36703">MSDELQLLDGTLRAIFAKHFDRDTRAATGREFPRDLWTVLDKAGLTALGDVESGAGLAELVVLARAVGRAAAPVPLVETAGLAAWLVTGAGLDLPPGITTCAAAHPDDDLTLARSGDGWTATGVLHRVPWGRDSDQVAAVATGEGTAFAVVLPIPDDVRRGTNLGEEPRDTVRFDGVALAADAVAPTTVDHDALRERGAVLRAASMGGAMESALELSLAYAGEREQFGQPISSFQAVQHHLVAIAEETMCTGMAVQLAVSATAEQAAFAVAAAKNTAGRAARIVTKRAHQVHGAIGVTDEHALPWFTTRLWAWQDEFGTTRDWAARLGRGVLADGGAGLWPRLSASVGGGDAG</sequence>
<dbReference type="EMBL" id="PVTF01000008">
    <property type="protein sequence ID" value="PRY38676.1"/>
    <property type="molecule type" value="Genomic_DNA"/>
</dbReference>
<dbReference type="InterPro" id="IPR037069">
    <property type="entry name" value="AcylCoA_DH/ox_N_sf"/>
</dbReference>
<keyword evidence="3" id="KW-0285">Flavoprotein</keyword>
<dbReference type="Gene3D" id="1.10.540.10">
    <property type="entry name" value="Acyl-CoA dehydrogenase/oxidase, N-terminal domain"/>
    <property type="match status" value="1"/>
</dbReference>
<organism evidence="7 8">
    <name type="scientific">Umezawaea tangerina</name>
    <dbReference type="NCBI Taxonomy" id="84725"/>
    <lineage>
        <taxon>Bacteria</taxon>
        <taxon>Bacillati</taxon>
        <taxon>Actinomycetota</taxon>
        <taxon>Actinomycetes</taxon>
        <taxon>Pseudonocardiales</taxon>
        <taxon>Pseudonocardiaceae</taxon>
        <taxon>Umezawaea</taxon>
    </lineage>
</organism>